<sequence length="116" mass="12309">MVAVVALVAAIFAAGWVTNGWRKDAEIDRMKAAGAQADLAGANKAIEDLGVATRTIRSKADEFNASQATLAAKVDQAVKEFRNAKKPLPVDCRPDDFRVRKLSDAVDAAKQAAAAR</sequence>
<protein>
    <submittedName>
        <fullName evidence="1">Uncharacterized protein</fullName>
    </submittedName>
</protein>
<evidence type="ECO:0000313" key="1">
    <source>
        <dbReference type="EMBL" id="AZG14920.1"/>
    </source>
</evidence>
<evidence type="ECO:0000313" key="2">
    <source>
        <dbReference type="Proteomes" id="UP000270411"/>
    </source>
</evidence>
<dbReference type="OrthoDB" id="8966773at2"/>
<reference evidence="2" key="1">
    <citation type="submission" date="2018-11" db="EMBL/GenBank/DDBJ databases">
        <title>FDA dAtabase for Regulatory Grade micrObial Sequences (FDA-ARGOS): Supporting development and validation of Infectious Disease Dx tests.</title>
        <authorList>
            <person name="Goldberg B."/>
            <person name="Campos J."/>
            <person name="Tallon L."/>
            <person name="Sadzewicz L."/>
            <person name="Zhao X."/>
            <person name="Vavikolanu K."/>
            <person name="Mehta A."/>
            <person name="Aluvathingal J."/>
            <person name="Nadendla S."/>
            <person name="Geyer C."/>
            <person name="Nandy P."/>
            <person name="Yan Y."/>
            <person name="Sichtig H."/>
        </authorList>
    </citation>
    <scope>NUCLEOTIDE SEQUENCE [LARGE SCALE GENOMIC DNA]</scope>
    <source>
        <strain evidence="2">FDAARGOS_614</strain>
    </source>
</reference>
<dbReference type="EMBL" id="CP033969">
    <property type="protein sequence ID" value="AZG14920.1"/>
    <property type="molecule type" value="Genomic_DNA"/>
</dbReference>
<gene>
    <name evidence="1" type="ORF">EHF44_16665</name>
</gene>
<dbReference type="KEGG" id="cpau:EHF44_16665"/>
<organism evidence="1 2">
    <name type="scientific">Cupriavidus pauculus</name>
    <dbReference type="NCBI Taxonomy" id="82633"/>
    <lineage>
        <taxon>Bacteria</taxon>
        <taxon>Pseudomonadati</taxon>
        <taxon>Pseudomonadota</taxon>
        <taxon>Betaproteobacteria</taxon>
        <taxon>Burkholderiales</taxon>
        <taxon>Burkholderiaceae</taxon>
        <taxon>Cupriavidus</taxon>
    </lineage>
</organism>
<name>A0A3G8H467_9BURK</name>
<dbReference type="AlphaFoldDB" id="A0A3G8H467"/>
<dbReference type="RefSeq" id="WP_124684672.1">
    <property type="nucleotide sequence ID" value="NZ_CP033969.1"/>
</dbReference>
<accession>A0A3G8H467</accession>
<dbReference type="Proteomes" id="UP000270411">
    <property type="component" value="Chromosome 1"/>
</dbReference>
<proteinExistence type="predicted"/>